<dbReference type="InterPro" id="IPR002938">
    <property type="entry name" value="FAD-bd"/>
</dbReference>
<dbReference type="STRING" id="760192.Halhy_5202"/>
<dbReference type="SUPFAM" id="SSF51905">
    <property type="entry name" value="FAD/NAD(P)-binding domain"/>
    <property type="match status" value="1"/>
</dbReference>
<dbReference type="AlphaFoldDB" id="F4L4T0"/>
<evidence type="ECO:0000313" key="2">
    <source>
        <dbReference type="EMBL" id="AEE53028.1"/>
    </source>
</evidence>
<evidence type="ECO:0000313" key="3">
    <source>
        <dbReference type="Proteomes" id="UP000008461"/>
    </source>
</evidence>
<dbReference type="Proteomes" id="UP000008461">
    <property type="component" value="Chromosome"/>
</dbReference>
<feature type="domain" description="FAD-binding" evidence="1">
    <location>
        <begin position="17"/>
        <end position="351"/>
    </location>
</feature>
<dbReference type="InterPro" id="IPR050407">
    <property type="entry name" value="Geranylgeranyl_reductase"/>
</dbReference>
<proteinExistence type="predicted"/>
<dbReference type="PANTHER" id="PTHR42685:SF22">
    <property type="entry name" value="CONDITIONED MEDIUM FACTOR RECEPTOR 1"/>
    <property type="match status" value="1"/>
</dbReference>
<organism evidence="2 3">
    <name type="scientific">Haliscomenobacter hydrossis (strain ATCC 27775 / DSM 1100 / LMG 10767 / O)</name>
    <dbReference type="NCBI Taxonomy" id="760192"/>
    <lineage>
        <taxon>Bacteria</taxon>
        <taxon>Pseudomonadati</taxon>
        <taxon>Bacteroidota</taxon>
        <taxon>Saprospiria</taxon>
        <taxon>Saprospirales</taxon>
        <taxon>Haliscomenobacteraceae</taxon>
        <taxon>Haliscomenobacter</taxon>
    </lineage>
</organism>
<reference key="2">
    <citation type="submission" date="2011-04" db="EMBL/GenBank/DDBJ databases">
        <title>Complete sequence of chromosome of Haliscomenobacter hydrossis DSM 1100.</title>
        <authorList>
            <consortium name="US DOE Joint Genome Institute (JGI-PGF)"/>
            <person name="Lucas S."/>
            <person name="Han J."/>
            <person name="Lapidus A."/>
            <person name="Bruce D."/>
            <person name="Goodwin L."/>
            <person name="Pitluck S."/>
            <person name="Peters L."/>
            <person name="Kyrpides N."/>
            <person name="Mavromatis K."/>
            <person name="Ivanova N."/>
            <person name="Ovchinnikova G."/>
            <person name="Pagani I."/>
            <person name="Daligault H."/>
            <person name="Detter J.C."/>
            <person name="Han C."/>
            <person name="Land M."/>
            <person name="Hauser L."/>
            <person name="Markowitz V."/>
            <person name="Cheng J.-F."/>
            <person name="Hugenholtz P."/>
            <person name="Woyke T."/>
            <person name="Wu D."/>
            <person name="Verbarg S."/>
            <person name="Frueling A."/>
            <person name="Brambilla E."/>
            <person name="Klenk H.-P."/>
            <person name="Eisen J.A."/>
        </authorList>
    </citation>
    <scope>NUCLEOTIDE SEQUENCE</scope>
    <source>
        <strain>DSM 1100</strain>
    </source>
</reference>
<gene>
    <name evidence="2" type="ordered locus">Halhy_5202</name>
</gene>
<dbReference type="GO" id="GO:0016628">
    <property type="term" value="F:oxidoreductase activity, acting on the CH-CH group of donors, NAD or NADP as acceptor"/>
    <property type="evidence" value="ECO:0007669"/>
    <property type="project" value="InterPro"/>
</dbReference>
<sequence>MINEQTKEPLHPNSSHYDIIILGAGPAGATCALQLRHSNLKVLLIDKATFPRSKTCGDAITGRSIKTLYRCCPELVEQFRTFPQKIEIQHTRLNINHRKPIDIHWVNEAYCCRRADFDHAMLQGVRQYAPNVHILEGFQVDEIVQGDTVPGRYIVGNSGQQRYFSTQFLVGSDGTQSIVSKKLTSTRLEQNHHAGAVRAYFSGVNGLHLNRTEVFVLPEFMPGYFWVFPLSEDTANVGFGMLTHSIARQKVNLKDSFYAFIQASPELKARFGESIQVGKLKGFGLALGSRRVLMSGEHFLLTGDAASLIDPASGEGISNAIVSGKVAAETILAAFEAQDFSADFVKSYERKLFKIIGKELSVSTILLRSFLLAPRLLDAGAYLMANPFFKRLAKKLM</sequence>
<dbReference type="OrthoDB" id="9806565at2"/>
<dbReference type="RefSeq" id="WP_013767563.1">
    <property type="nucleotide sequence ID" value="NC_015510.1"/>
</dbReference>
<dbReference type="PANTHER" id="PTHR42685">
    <property type="entry name" value="GERANYLGERANYL DIPHOSPHATE REDUCTASE"/>
    <property type="match status" value="1"/>
</dbReference>
<dbReference type="PRINTS" id="PR00420">
    <property type="entry name" value="RNGMNOXGNASE"/>
</dbReference>
<dbReference type="InterPro" id="IPR036188">
    <property type="entry name" value="FAD/NAD-bd_sf"/>
</dbReference>
<dbReference type="GO" id="GO:0071949">
    <property type="term" value="F:FAD binding"/>
    <property type="evidence" value="ECO:0007669"/>
    <property type="project" value="InterPro"/>
</dbReference>
<dbReference type="eggNOG" id="COG0644">
    <property type="taxonomic scope" value="Bacteria"/>
</dbReference>
<dbReference type="Gene3D" id="3.50.50.60">
    <property type="entry name" value="FAD/NAD(P)-binding domain"/>
    <property type="match status" value="1"/>
</dbReference>
<keyword evidence="3" id="KW-1185">Reference proteome</keyword>
<dbReference type="InterPro" id="IPR011777">
    <property type="entry name" value="Geranylgeranyl_Rdtase_fam"/>
</dbReference>
<dbReference type="NCBIfam" id="TIGR02032">
    <property type="entry name" value="GG-red-SF"/>
    <property type="match status" value="1"/>
</dbReference>
<reference evidence="2 3" key="1">
    <citation type="journal article" date="2011" name="Stand. Genomic Sci.">
        <title>Complete genome sequence of Haliscomenobacter hydrossis type strain (O).</title>
        <authorList>
            <consortium name="US DOE Joint Genome Institute (JGI-PGF)"/>
            <person name="Daligault H."/>
            <person name="Lapidus A."/>
            <person name="Zeytun A."/>
            <person name="Nolan M."/>
            <person name="Lucas S."/>
            <person name="Del Rio T.G."/>
            <person name="Tice H."/>
            <person name="Cheng J.F."/>
            <person name="Tapia R."/>
            <person name="Han C."/>
            <person name="Goodwin L."/>
            <person name="Pitluck S."/>
            <person name="Liolios K."/>
            <person name="Pagani I."/>
            <person name="Ivanova N."/>
            <person name="Huntemann M."/>
            <person name="Mavromatis K."/>
            <person name="Mikhailova N."/>
            <person name="Pati A."/>
            <person name="Chen A."/>
            <person name="Palaniappan K."/>
            <person name="Land M."/>
            <person name="Hauser L."/>
            <person name="Brambilla E.M."/>
            <person name="Rohde M."/>
            <person name="Verbarg S."/>
            <person name="Goker M."/>
            <person name="Bristow J."/>
            <person name="Eisen J.A."/>
            <person name="Markowitz V."/>
            <person name="Hugenholtz P."/>
            <person name="Kyrpides N.C."/>
            <person name="Klenk H.P."/>
            <person name="Woyke T."/>
        </authorList>
    </citation>
    <scope>NUCLEOTIDE SEQUENCE [LARGE SCALE GENOMIC DNA]</scope>
    <source>
        <strain evidence="3">ATCC 27775 / DSM 1100 / LMG 10767 / O</strain>
    </source>
</reference>
<dbReference type="Pfam" id="PF01494">
    <property type="entry name" value="FAD_binding_3"/>
    <property type="match status" value="1"/>
</dbReference>
<evidence type="ECO:0000259" key="1">
    <source>
        <dbReference type="Pfam" id="PF01494"/>
    </source>
</evidence>
<accession>F4L4T0</accession>
<protein>
    <submittedName>
        <fullName evidence="2">Geranylgeranyl reductase</fullName>
    </submittedName>
</protein>
<name>F4L4T0_HALH1</name>
<dbReference type="KEGG" id="hhy:Halhy_5202"/>
<dbReference type="EMBL" id="CP002691">
    <property type="protein sequence ID" value="AEE53028.1"/>
    <property type="molecule type" value="Genomic_DNA"/>
</dbReference>
<dbReference type="HOGENOM" id="CLU_024648_5_2_10"/>